<dbReference type="Gene3D" id="1.10.4190.10">
    <property type="entry name" value="Urease accessory protein UreF"/>
    <property type="match status" value="1"/>
</dbReference>
<keyword evidence="1 3" id="KW-0996">Nickel insertion</keyword>
<organism evidence="4 5">
    <name type="scientific">Actinacidiphila reveromycinica</name>
    <dbReference type="NCBI Taxonomy" id="659352"/>
    <lineage>
        <taxon>Bacteria</taxon>
        <taxon>Bacillati</taxon>
        <taxon>Actinomycetota</taxon>
        <taxon>Actinomycetes</taxon>
        <taxon>Kitasatosporales</taxon>
        <taxon>Streptomycetaceae</taxon>
        <taxon>Actinacidiphila</taxon>
    </lineage>
</organism>
<dbReference type="AlphaFoldDB" id="A0A7U3VLB1"/>
<dbReference type="EMBL" id="AP018365">
    <property type="protein sequence ID" value="BBA95349.1"/>
    <property type="molecule type" value="Genomic_DNA"/>
</dbReference>
<dbReference type="InterPro" id="IPR038277">
    <property type="entry name" value="UreF_sf"/>
</dbReference>
<name>A0A7U3VLB1_9ACTN</name>
<dbReference type="Proteomes" id="UP000595703">
    <property type="component" value="Chromosome"/>
</dbReference>
<dbReference type="InterPro" id="IPR002639">
    <property type="entry name" value="UreF"/>
</dbReference>
<accession>A0A7U3VLB1</accession>
<dbReference type="Pfam" id="PF01730">
    <property type="entry name" value="UreF"/>
    <property type="match status" value="1"/>
</dbReference>
<reference evidence="4 5" key="1">
    <citation type="journal article" date="2010" name="J. Bacteriol.">
        <title>Biochemical characterization of a novel indole prenyltransferase from Streptomyces sp. SN-593.</title>
        <authorList>
            <person name="Takahashi S."/>
            <person name="Takagi H."/>
            <person name="Toyoda A."/>
            <person name="Uramoto M."/>
            <person name="Nogawa T."/>
            <person name="Ueki M."/>
            <person name="Sakaki Y."/>
            <person name="Osada H."/>
        </authorList>
    </citation>
    <scope>NUCLEOTIDE SEQUENCE [LARGE SCALE GENOMIC DNA]</scope>
    <source>
        <strain evidence="4 5">SN-593</strain>
    </source>
</reference>
<comment type="function">
    <text evidence="3">Required for maturation of urease via the functional incorporation of the urease nickel metallocenter.</text>
</comment>
<sequence length="235" mass="23463">MMATDRGTDGPGTRAALLLLADGRFPAGGHAHSGGVEAAVAEGRVTDASTLAEFCRGRLHTTGPVAAALAAAATAGADPLGLDAAADARTPSAALRAVSRRLGRQLLRAARAVWPAPALDDLAVLRPRGAHQPVVLGVAAAAAGLAPRDAAYAGAYDCVSTPAFAAVRLLGLDPFHAVAVLGRLAGEVDTVACAADAVARRALDEGLDVLPAASAPLLDLGAEAHAVWPTRLFAS</sequence>
<evidence type="ECO:0000313" key="5">
    <source>
        <dbReference type="Proteomes" id="UP000595703"/>
    </source>
</evidence>
<keyword evidence="2 3" id="KW-0143">Chaperone</keyword>
<dbReference type="KEGG" id="arev:RVR_172"/>
<protein>
    <recommendedName>
        <fullName evidence="3">Urease accessory protein UreF</fullName>
    </recommendedName>
</protein>
<keyword evidence="5" id="KW-1185">Reference proteome</keyword>
<reference evidence="4 5" key="3">
    <citation type="journal article" date="2011" name="Nat. Chem. Biol.">
        <title>Reveromycin A biosynthesis uses RevG and RevJ for stereospecific spiroacetal formation.</title>
        <authorList>
            <person name="Takahashi S."/>
            <person name="Toyoda A."/>
            <person name="Sekiyama Y."/>
            <person name="Takagi H."/>
            <person name="Nogawa T."/>
            <person name="Uramoto M."/>
            <person name="Suzuki R."/>
            <person name="Koshino H."/>
            <person name="Kumano T."/>
            <person name="Panthee S."/>
            <person name="Dairi T."/>
            <person name="Ishikawa J."/>
            <person name="Ikeda H."/>
            <person name="Sakaki Y."/>
            <person name="Osada H."/>
        </authorList>
    </citation>
    <scope>NUCLEOTIDE SEQUENCE [LARGE SCALE GENOMIC DNA]</scope>
    <source>
        <strain evidence="4 5">SN-593</strain>
    </source>
</reference>
<dbReference type="PANTHER" id="PTHR33620">
    <property type="entry name" value="UREASE ACCESSORY PROTEIN F"/>
    <property type="match status" value="1"/>
</dbReference>
<dbReference type="PANTHER" id="PTHR33620:SF1">
    <property type="entry name" value="UREASE ACCESSORY PROTEIN F"/>
    <property type="match status" value="1"/>
</dbReference>
<comment type="subcellular location">
    <subcellularLocation>
        <location evidence="3">Cytoplasm</location>
    </subcellularLocation>
</comment>
<evidence type="ECO:0000256" key="1">
    <source>
        <dbReference type="ARBA" id="ARBA00022988"/>
    </source>
</evidence>
<dbReference type="GO" id="GO:0005737">
    <property type="term" value="C:cytoplasm"/>
    <property type="evidence" value="ECO:0007669"/>
    <property type="project" value="UniProtKB-SubCell"/>
</dbReference>
<evidence type="ECO:0000256" key="3">
    <source>
        <dbReference type="HAMAP-Rule" id="MF_01385"/>
    </source>
</evidence>
<dbReference type="HAMAP" id="MF_01385">
    <property type="entry name" value="UreF"/>
    <property type="match status" value="1"/>
</dbReference>
<evidence type="ECO:0000256" key="2">
    <source>
        <dbReference type="ARBA" id="ARBA00023186"/>
    </source>
</evidence>
<reference evidence="4 5" key="4">
    <citation type="journal article" date="2020" name="Sci. Rep.">
        <title>beta-carboline chemical signals induce reveromycin production through a LuxR family regulator in Streptomyces sp. SN-593.</title>
        <authorList>
            <person name="Panthee S."/>
            <person name="Kito N."/>
            <person name="Hayashi T."/>
            <person name="Shimizu T."/>
            <person name="Ishikawa J."/>
            <person name="Hamamoto H."/>
            <person name="Osada H."/>
            <person name="Takahashi S."/>
        </authorList>
    </citation>
    <scope>NUCLEOTIDE SEQUENCE [LARGE SCALE GENOMIC DNA]</scope>
    <source>
        <strain evidence="4 5">SN-593</strain>
    </source>
</reference>
<dbReference type="PIRSF" id="PIRSF009467">
    <property type="entry name" value="Ureas_acces_UreF"/>
    <property type="match status" value="1"/>
</dbReference>
<comment type="similarity">
    <text evidence="3">Belongs to the UreF family.</text>
</comment>
<keyword evidence="3" id="KW-0963">Cytoplasm</keyword>
<evidence type="ECO:0000313" key="4">
    <source>
        <dbReference type="EMBL" id="BBA95349.1"/>
    </source>
</evidence>
<reference evidence="4 5" key="2">
    <citation type="journal article" date="2011" name="J. Antibiot.">
        <title>Furaquinocins I and J: novel polyketide isoprenoid hybrid compounds from Streptomyces reveromyceticus SN-593.</title>
        <authorList>
            <person name="Panthee S."/>
            <person name="Takahashi S."/>
            <person name="Takagi H."/>
            <person name="Nogawa T."/>
            <person name="Oowada E."/>
            <person name="Uramoto M."/>
            <person name="Osada H."/>
        </authorList>
    </citation>
    <scope>NUCLEOTIDE SEQUENCE [LARGE SCALE GENOMIC DNA]</scope>
    <source>
        <strain evidence="4 5">SN-593</strain>
    </source>
</reference>
<comment type="subunit">
    <text evidence="3">UreD, UreF and UreG form a complex that acts as a GTP-hydrolysis-dependent molecular chaperone, activating the urease apoprotein by helping to assemble the nickel containing metallocenter of UreC. The UreE protein probably delivers the nickel.</text>
</comment>
<proteinExistence type="inferred from homology"/>
<dbReference type="GO" id="GO:0016151">
    <property type="term" value="F:nickel cation binding"/>
    <property type="evidence" value="ECO:0007669"/>
    <property type="project" value="UniProtKB-UniRule"/>
</dbReference>
<gene>
    <name evidence="3" type="primary">ureF</name>
    <name evidence="4" type="ORF">RVR_172</name>
</gene>